<evidence type="ECO:0000256" key="1">
    <source>
        <dbReference type="SAM" id="Phobius"/>
    </source>
</evidence>
<accession>X1FI20</accession>
<feature type="transmembrane region" description="Helical" evidence="1">
    <location>
        <begin position="31"/>
        <end position="51"/>
    </location>
</feature>
<keyword evidence="1" id="KW-1133">Transmembrane helix</keyword>
<comment type="caution">
    <text evidence="2">The sequence shown here is derived from an EMBL/GenBank/DDBJ whole genome shotgun (WGS) entry which is preliminary data.</text>
</comment>
<keyword evidence="1" id="KW-0812">Transmembrane</keyword>
<evidence type="ECO:0000313" key="2">
    <source>
        <dbReference type="EMBL" id="GAH29019.1"/>
    </source>
</evidence>
<name>X1FI20_9ZZZZ</name>
<dbReference type="EMBL" id="BART01040413">
    <property type="protein sequence ID" value="GAH29019.1"/>
    <property type="molecule type" value="Genomic_DNA"/>
</dbReference>
<gene>
    <name evidence="2" type="ORF">S01H4_65794</name>
</gene>
<dbReference type="AlphaFoldDB" id="X1FI20"/>
<proteinExistence type="predicted"/>
<reference evidence="2" key="1">
    <citation type="journal article" date="2014" name="Front. Microbiol.">
        <title>High frequency of phylogenetically diverse reductive dehalogenase-homologous genes in deep subseafloor sedimentary metagenomes.</title>
        <authorList>
            <person name="Kawai M."/>
            <person name="Futagami T."/>
            <person name="Toyoda A."/>
            <person name="Takaki Y."/>
            <person name="Nishi S."/>
            <person name="Hori S."/>
            <person name="Arai W."/>
            <person name="Tsubouchi T."/>
            <person name="Morono Y."/>
            <person name="Uchiyama I."/>
            <person name="Ito T."/>
            <person name="Fujiyama A."/>
            <person name="Inagaki F."/>
            <person name="Takami H."/>
        </authorList>
    </citation>
    <scope>NUCLEOTIDE SEQUENCE</scope>
    <source>
        <strain evidence="2">Expedition CK06-06</strain>
    </source>
</reference>
<protein>
    <submittedName>
        <fullName evidence="2">Uncharacterized protein</fullName>
    </submittedName>
</protein>
<organism evidence="2">
    <name type="scientific">marine sediment metagenome</name>
    <dbReference type="NCBI Taxonomy" id="412755"/>
    <lineage>
        <taxon>unclassified sequences</taxon>
        <taxon>metagenomes</taxon>
        <taxon>ecological metagenomes</taxon>
    </lineage>
</organism>
<feature type="transmembrane region" description="Helical" evidence="1">
    <location>
        <begin position="7"/>
        <end position="25"/>
    </location>
</feature>
<sequence>KKDASLLFLSVIIVSVLGMLFYLLYIFETVFILFSNFAMIVGLLIFTIAIIREPKLLYILPFTVYRIVIKDKEGHPFLLKMGH</sequence>
<feature type="non-terminal residue" evidence="2">
    <location>
        <position position="1"/>
    </location>
</feature>
<keyword evidence="1" id="KW-0472">Membrane</keyword>